<name>A0A484MFE6_9ASTE</name>
<accession>A0A484MFE6</accession>
<sequence>MEKEVVSGKEGHAINDLTDMAEVIQRLSGEEMDGADLAKHPPPGAIGRENHILVVISNVLGAGVRRPAGEVRVVGFQELRRHGGGGGHHHVHGPQAQVHYGPVLPGQARNRLVRLRAQVREVADDRPRLRPRRQREGVAALCHVAAEEIIDQDG</sequence>
<reference evidence="1 2" key="1">
    <citation type="submission" date="2018-04" db="EMBL/GenBank/DDBJ databases">
        <authorList>
            <person name="Vogel A."/>
        </authorList>
    </citation>
    <scope>NUCLEOTIDE SEQUENCE [LARGE SCALE GENOMIC DNA]</scope>
</reference>
<keyword evidence="2" id="KW-1185">Reference proteome</keyword>
<dbReference type="EMBL" id="OOIL02003368">
    <property type="protein sequence ID" value="VFQ87520.1"/>
    <property type="molecule type" value="Genomic_DNA"/>
</dbReference>
<proteinExistence type="predicted"/>
<dbReference type="AlphaFoldDB" id="A0A484MFE6"/>
<dbReference type="Proteomes" id="UP000595140">
    <property type="component" value="Unassembled WGS sequence"/>
</dbReference>
<evidence type="ECO:0000313" key="2">
    <source>
        <dbReference type="Proteomes" id="UP000595140"/>
    </source>
</evidence>
<protein>
    <submittedName>
        <fullName evidence="1">Uncharacterized protein</fullName>
    </submittedName>
</protein>
<gene>
    <name evidence="1" type="ORF">CCAM_LOCUS29296</name>
</gene>
<organism evidence="1 2">
    <name type="scientific">Cuscuta campestris</name>
    <dbReference type="NCBI Taxonomy" id="132261"/>
    <lineage>
        <taxon>Eukaryota</taxon>
        <taxon>Viridiplantae</taxon>
        <taxon>Streptophyta</taxon>
        <taxon>Embryophyta</taxon>
        <taxon>Tracheophyta</taxon>
        <taxon>Spermatophyta</taxon>
        <taxon>Magnoliopsida</taxon>
        <taxon>eudicotyledons</taxon>
        <taxon>Gunneridae</taxon>
        <taxon>Pentapetalae</taxon>
        <taxon>asterids</taxon>
        <taxon>lamiids</taxon>
        <taxon>Solanales</taxon>
        <taxon>Convolvulaceae</taxon>
        <taxon>Cuscuteae</taxon>
        <taxon>Cuscuta</taxon>
        <taxon>Cuscuta subgen. Grammica</taxon>
        <taxon>Cuscuta sect. Cleistogrammica</taxon>
    </lineage>
</organism>
<evidence type="ECO:0000313" key="1">
    <source>
        <dbReference type="EMBL" id="VFQ87520.1"/>
    </source>
</evidence>